<dbReference type="InterPro" id="IPR035914">
    <property type="entry name" value="Sperma_CUB_dom_sf"/>
</dbReference>
<gene>
    <name evidence="4" type="ORF">Dbus_chr3Rg787</name>
</gene>
<dbReference type="AlphaFoldDB" id="A0A0M4F397"/>
<dbReference type="Pfam" id="PF00431">
    <property type="entry name" value="CUB"/>
    <property type="match status" value="2"/>
</dbReference>
<keyword evidence="1" id="KW-1015">Disulfide bond</keyword>
<organism evidence="4 5">
    <name type="scientific">Drosophila busckii</name>
    <name type="common">Fruit fly</name>
    <dbReference type="NCBI Taxonomy" id="30019"/>
    <lineage>
        <taxon>Eukaryota</taxon>
        <taxon>Metazoa</taxon>
        <taxon>Ecdysozoa</taxon>
        <taxon>Arthropoda</taxon>
        <taxon>Hexapoda</taxon>
        <taxon>Insecta</taxon>
        <taxon>Pterygota</taxon>
        <taxon>Neoptera</taxon>
        <taxon>Endopterygota</taxon>
        <taxon>Diptera</taxon>
        <taxon>Brachycera</taxon>
        <taxon>Muscomorpha</taxon>
        <taxon>Ephydroidea</taxon>
        <taxon>Drosophilidae</taxon>
        <taxon>Drosophila</taxon>
    </lineage>
</organism>
<evidence type="ECO:0000313" key="5">
    <source>
        <dbReference type="Proteomes" id="UP000494163"/>
    </source>
</evidence>
<proteinExistence type="predicted"/>
<accession>A0A0M4F397</accession>
<dbReference type="OrthoDB" id="6369184at2759"/>
<dbReference type="GO" id="GO:0005886">
    <property type="term" value="C:plasma membrane"/>
    <property type="evidence" value="ECO:0007669"/>
    <property type="project" value="TreeGrafter"/>
</dbReference>
<dbReference type="SUPFAM" id="SSF49854">
    <property type="entry name" value="Spermadhesin, CUB domain"/>
    <property type="match status" value="2"/>
</dbReference>
<comment type="caution">
    <text evidence="2">Lacks conserved residue(s) required for the propagation of feature annotation.</text>
</comment>
<evidence type="ECO:0000256" key="2">
    <source>
        <dbReference type="PROSITE-ProRule" id="PRU00059"/>
    </source>
</evidence>
<dbReference type="CDD" id="cd00041">
    <property type="entry name" value="CUB"/>
    <property type="match status" value="2"/>
</dbReference>
<name>A0A0M4F397_DROBS</name>
<dbReference type="STRING" id="30019.A0A0M4F397"/>
<evidence type="ECO:0000313" key="4">
    <source>
        <dbReference type="EMBL" id="ALC46037.1"/>
    </source>
</evidence>
<dbReference type="InterPro" id="IPR000859">
    <property type="entry name" value="CUB_dom"/>
</dbReference>
<feature type="domain" description="CUB" evidence="3">
    <location>
        <begin position="156"/>
        <end position="274"/>
    </location>
</feature>
<reference evidence="4 5" key="1">
    <citation type="submission" date="2015-08" db="EMBL/GenBank/DDBJ databases">
        <title>Ancestral chromatin configuration constrains chromatin evolution on differentiating sex chromosomes in Drosophila.</title>
        <authorList>
            <person name="Zhou Q."/>
            <person name="Bachtrog D."/>
        </authorList>
    </citation>
    <scope>NUCLEOTIDE SEQUENCE [LARGE SCALE GENOMIC DNA]</scope>
    <source>
        <tissue evidence="4">Whole larvae</tissue>
    </source>
</reference>
<dbReference type="InterPro" id="IPR053207">
    <property type="entry name" value="Non-NMDA_GluR_Accessory"/>
</dbReference>
<protein>
    <submittedName>
        <fullName evidence="4">Maker184</fullName>
    </submittedName>
</protein>
<keyword evidence="5" id="KW-1185">Reference proteome</keyword>
<evidence type="ECO:0000259" key="3">
    <source>
        <dbReference type="PROSITE" id="PS01180"/>
    </source>
</evidence>
<feature type="domain" description="CUB" evidence="3">
    <location>
        <begin position="8"/>
        <end position="141"/>
    </location>
</feature>
<sequence length="451" mass="52065">MYLFTEHCRQLYDSRVNKSGSFESSQLLSSITKKIDSVAVAVQCRYEFEAQSPERIQVKFHDFNIPTEHENSTRCQDLDALHVLSKVGDKYETQELLCGAFLPKPIMSTGQALQLQFVGKYPPTMTNKVQYYGFRAEYRFLTNFGIVSGEQQGNDCTFVYNSSDRISGLFHSPNFPGYYLENVVCNYYFYGDNERIVIRFTFFDVEGIPGSCDFQTASDYVEFSNFMSTDRKYKRYCGKLPDFEVRSDGRFFRVTFHSNDRFVANGFRALYTFERIKSRIDLDLESNSVSMQSYVSDRSNAISIASVEEPDPSVENIVYRTVNERQGSIRNKRKFDHNVDPFVEIEKDMGRIDEIAPSAESTMYTRSSERLGSIRNKRKFHHDIDPFGELEKDMVRTDSAPPAESMHKTAKLTINQQTIGNKPKFDHDVDSFGELVKAEMARIDDPKLRME</sequence>
<dbReference type="SMART" id="SM00042">
    <property type="entry name" value="CUB"/>
    <property type="match status" value="1"/>
</dbReference>
<dbReference type="Gene3D" id="2.60.120.290">
    <property type="entry name" value="Spermadhesin, CUB domain"/>
    <property type="match status" value="2"/>
</dbReference>
<dbReference type="PROSITE" id="PS01180">
    <property type="entry name" value="CUB"/>
    <property type="match status" value="2"/>
</dbReference>
<dbReference type="PANTHER" id="PTHR47537:SF2">
    <property type="entry name" value="CUBILIN"/>
    <property type="match status" value="1"/>
</dbReference>
<dbReference type="Proteomes" id="UP000494163">
    <property type="component" value="Chromosome 3R"/>
</dbReference>
<dbReference type="EMBL" id="CP012526">
    <property type="protein sequence ID" value="ALC46037.1"/>
    <property type="molecule type" value="Genomic_DNA"/>
</dbReference>
<evidence type="ECO:0000256" key="1">
    <source>
        <dbReference type="ARBA" id="ARBA00023157"/>
    </source>
</evidence>
<dbReference type="SMR" id="A0A0M4F397"/>
<dbReference type="PANTHER" id="PTHR47537">
    <property type="entry name" value="CUBILIN"/>
    <property type="match status" value="1"/>
</dbReference>
<feature type="non-terminal residue" evidence="4">
    <location>
        <position position="451"/>
    </location>
</feature>